<dbReference type="Pfam" id="PF07714">
    <property type="entry name" value="PK_Tyr_Ser-Thr"/>
    <property type="match status" value="2"/>
</dbReference>
<keyword evidence="1" id="KW-0547">Nucleotide-binding</keyword>
<evidence type="ECO:0000313" key="5">
    <source>
        <dbReference type="Proteomes" id="UP000291020"/>
    </source>
</evidence>
<dbReference type="InterPro" id="IPR000719">
    <property type="entry name" value="Prot_kinase_dom"/>
</dbReference>
<evidence type="ECO:0000256" key="2">
    <source>
        <dbReference type="ARBA" id="ARBA00022840"/>
    </source>
</evidence>
<organism evidence="4 5">
    <name type="scientific">Gopherus agassizii</name>
    <name type="common">Agassiz's desert tortoise</name>
    <dbReference type="NCBI Taxonomy" id="38772"/>
    <lineage>
        <taxon>Eukaryota</taxon>
        <taxon>Metazoa</taxon>
        <taxon>Chordata</taxon>
        <taxon>Craniata</taxon>
        <taxon>Vertebrata</taxon>
        <taxon>Euteleostomi</taxon>
        <taxon>Archelosauria</taxon>
        <taxon>Testudinata</taxon>
        <taxon>Testudines</taxon>
        <taxon>Cryptodira</taxon>
        <taxon>Durocryptodira</taxon>
        <taxon>Testudinoidea</taxon>
        <taxon>Testudinidae</taxon>
        <taxon>Gopherus</taxon>
    </lineage>
</organism>
<reference evidence="4" key="3">
    <citation type="submission" date="2025-09" db="UniProtKB">
        <authorList>
            <consortium name="Ensembl"/>
        </authorList>
    </citation>
    <scope>IDENTIFICATION</scope>
</reference>
<protein>
    <recommendedName>
        <fullName evidence="3">Protein kinase domain-containing protein</fullName>
    </recommendedName>
</protein>
<sequence length="158" mass="17858">LENKLAPLGSLLDRLRKNQGHFLISTLCQYAVQIAKGMAFLESKRFIHRDLAARNILLASADLVKIAPPGTRKRSPAVDTWMFGVTLWEMFTYGQEPWVGLSGSQVPNAIDKEGERLPRPEDCPQDIYNVMLQCWAHKPEDRPTFVALHRGQVSGESW</sequence>
<keyword evidence="2" id="KW-0067">ATP-binding</keyword>
<dbReference type="PANTHER" id="PTHR24418">
    <property type="entry name" value="TYROSINE-PROTEIN KINASE"/>
    <property type="match status" value="1"/>
</dbReference>
<dbReference type="STRING" id="38772.ENSGAGP00000014273"/>
<dbReference type="Gene3D" id="1.10.510.10">
    <property type="entry name" value="Transferase(Phosphotransferase) domain 1"/>
    <property type="match status" value="2"/>
</dbReference>
<dbReference type="AlphaFoldDB" id="A0A452HHC7"/>
<dbReference type="FunFam" id="1.10.510.10:FF:001346">
    <property type="entry name" value="Uncharacterized protein"/>
    <property type="match status" value="1"/>
</dbReference>
<evidence type="ECO:0000259" key="3">
    <source>
        <dbReference type="PROSITE" id="PS50011"/>
    </source>
</evidence>
<reference evidence="4" key="2">
    <citation type="submission" date="2025-08" db="UniProtKB">
        <authorList>
            <consortium name="Ensembl"/>
        </authorList>
    </citation>
    <scope>IDENTIFICATION</scope>
</reference>
<proteinExistence type="predicted"/>
<dbReference type="GO" id="GO:0005524">
    <property type="term" value="F:ATP binding"/>
    <property type="evidence" value="ECO:0007669"/>
    <property type="project" value="UniProtKB-KW"/>
</dbReference>
<evidence type="ECO:0000256" key="1">
    <source>
        <dbReference type="ARBA" id="ARBA00022741"/>
    </source>
</evidence>
<dbReference type="InterPro" id="IPR001245">
    <property type="entry name" value="Ser-Thr/Tyr_kinase_cat_dom"/>
</dbReference>
<dbReference type="Ensembl" id="ENSGAGT00000016334.1">
    <property type="protein sequence ID" value="ENSGAGP00000014273.1"/>
    <property type="gene ID" value="ENSGAGG00000010860.1"/>
</dbReference>
<dbReference type="SUPFAM" id="SSF56112">
    <property type="entry name" value="Protein kinase-like (PK-like)"/>
    <property type="match status" value="1"/>
</dbReference>
<dbReference type="PROSITE" id="PS00109">
    <property type="entry name" value="PROTEIN_KINASE_TYR"/>
    <property type="match status" value="1"/>
</dbReference>
<dbReference type="InterPro" id="IPR011009">
    <property type="entry name" value="Kinase-like_dom_sf"/>
</dbReference>
<dbReference type="InterPro" id="IPR020635">
    <property type="entry name" value="Tyr_kinase_cat_dom"/>
</dbReference>
<dbReference type="Proteomes" id="UP000291020">
    <property type="component" value="Unassembled WGS sequence"/>
</dbReference>
<dbReference type="PROSITE" id="PS50011">
    <property type="entry name" value="PROTEIN_KINASE_DOM"/>
    <property type="match status" value="1"/>
</dbReference>
<dbReference type="GO" id="GO:0004713">
    <property type="term" value="F:protein tyrosine kinase activity"/>
    <property type="evidence" value="ECO:0007669"/>
    <property type="project" value="InterPro"/>
</dbReference>
<accession>A0A452HHC7</accession>
<reference evidence="5" key="1">
    <citation type="journal article" date="2017" name="PLoS ONE">
        <title>The Agassiz's desert tortoise genome provides a resource for the conservation of a threatened species.</title>
        <authorList>
            <person name="Tollis M."/>
            <person name="DeNardo D.F."/>
            <person name="Cornelius J.A."/>
            <person name="Dolby G.A."/>
            <person name="Edwards T."/>
            <person name="Henen B.T."/>
            <person name="Karl A.E."/>
            <person name="Murphy R.W."/>
            <person name="Kusumi K."/>
        </authorList>
    </citation>
    <scope>NUCLEOTIDE SEQUENCE [LARGE SCALE GENOMIC DNA]</scope>
</reference>
<keyword evidence="5" id="KW-1185">Reference proteome</keyword>
<feature type="domain" description="Protein kinase" evidence="3">
    <location>
        <begin position="1"/>
        <end position="158"/>
    </location>
</feature>
<dbReference type="InterPro" id="IPR008266">
    <property type="entry name" value="Tyr_kinase_AS"/>
</dbReference>
<evidence type="ECO:0000313" key="4">
    <source>
        <dbReference type="Ensembl" id="ENSGAGP00000014273.1"/>
    </source>
</evidence>
<name>A0A452HHC7_9SAUR</name>
<dbReference type="SMART" id="SM00219">
    <property type="entry name" value="TyrKc"/>
    <property type="match status" value="1"/>
</dbReference>
<dbReference type="InterPro" id="IPR050198">
    <property type="entry name" value="Non-receptor_tyrosine_kinases"/>
</dbReference>